<dbReference type="GO" id="GO:0062026">
    <property type="term" value="P:negative regulation of SCF-dependent proteasomal ubiquitin-dependent catabolic process"/>
    <property type="evidence" value="ECO:0007669"/>
    <property type="project" value="TreeGrafter"/>
</dbReference>
<dbReference type="GO" id="GO:0005654">
    <property type="term" value="C:nucleoplasm"/>
    <property type="evidence" value="ECO:0007669"/>
    <property type="project" value="TreeGrafter"/>
</dbReference>
<feature type="domain" description="Tyrosine specific protein phosphatases" evidence="2">
    <location>
        <begin position="166"/>
        <end position="232"/>
    </location>
</feature>
<dbReference type="SMART" id="SM00195">
    <property type="entry name" value="DSPc"/>
    <property type="match status" value="1"/>
</dbReference>
<evidence type="ECO:0000313" key="3">
    <source>
        <dbReference type="EMBL" id="KKK20986.1"/>
    </source>
</evidence>
<keyword evidence="4" id="KW-1185">Reference proteome</keyword>
<dbReference type="GO" id="GO:0070372">
    <property type="term" value="P:regulation of ERK1 and ERK2 cascade"/>
    <property type="evidence" value="ECO:0007669"/>
    <property type="project" value="TreeGrafter"/>
</dbReference>
<dbReference type="PANTHER" id="PTHR46588:SF1">
    <property type="entry name" value="SERINE_THREONINE_TYROSINE-INTERACTING PROTEIN"/>
    <property type="match status" value="1"/>
</dbReference>
<protein>
    <recommendedName>
        <fullName evidence="2">Tyrosine specific protein phosphatases domain-containing protein</fullName>
    </recommendedName>
</protein>
<dbReference type="InterPro" id="IPR029021">
    <property type="entry name" value="Prot-tyrosine_phosphatase-like"/>
</dbReference>
<accession>A0A0F8VD14</accession>
<dbReference type="GO" id="GO:1990444">
    <property type="term" value="F:F-box domain binding"/>
    <property type="evidence" value="ECO:0007669"/>
    <property type="project" value="TreeGrafter"/>
</dbReference>
<feature type="region of interest" description="Disordered" evidence="1">
    <location>
        <begin position="286"/>
        <end position="318"/>
    </location>
</feature>
<evidence type="ECO:0000313" key="4">
    <source>
        <dbReference type="Proteomes" id="UP000034291"/>
    </source>
</evidence>
<proteinExistence type="predicted"/>
<dbReference type="GO" id="GO:0005737">
    <property type="term" value="C:cytoplasm"/>
    <property type="evidence" value="ECO:0007669"/>
    <property type="project" value="TreeGrafter"/>
</dbReference>
<dbReference type="OrthoDB" id="10252009at2759"/>
<dbReference type="InterPro" id="IPR000387">
    <property type="entry name" value="Tyr_Pase_dom"/>
</dbReference>
<dbReference type="PROSITE" id="PS50056">
    <property type="entry name" value="TYR_PHOSPHATASE_2"/>
    <property type="match status" value="1"/>
</dbReference>
<comment type="caution">
    <text evidence="3">The sequence shown here is derived from an EMBL/GenBank/DDBJ whole genome shotgun (WGS) entry which is preliminary data.</text>
</comment>
<dbReference type="Gene3D" id="3.90.190.10">
    <property type="entry name" value="Protein tyrosine phosphatase superfamily"/>
    <property type="match status" value="1"/>
</dbReference>
<dbReference type="InterPro" id="IPR020422">
    <property type="entry name" value="TYR_PHOSPHATASE_DUAL_dom"/>
</dbReference>
<gene>
    <name evidence="3" type="ORF">ARAM_000620</name>
</gene>
<dbReference type="SUPFAM" id="SSF52799">
    <property type="entry name" value="(Phosphotyrosine protein) phosphatases II"/>
    <property type="match status" value="1"/>
</dbReference>
<evidence type="ECO:0000259" key="2">
    <source>
        <dbReference type="PROSITE" id="PS50056"/>
    </source>
</evidence>
<reference evidence="3 4" key="1">
    <citation type="submission" date="2015-02" db="EMBL/GenBank/DDBJ databases">
        <title>Draft Genome Sequences of Two Closely-Related Aflatoxigenic Aspergillus Species Obtained from the Cote d'Ivoire.</title>
        <authorList>
            <person name="Moore G.G."/>
            <person name="Beltz S.B."/>
            <person name="Mack B.M."/>
        </authorList>
    </citation>
    <scope>NUCLEOTIDE SEQUENCE [LARGE SCALE GENOMIC DNA]</scope>
    <source>
        <strain evidence="3 4">SRRC1468</strain>
    </source>
</reference>
<organism evidence="3 4">
    <name type="scientific">Aspergillus rambellii</name>
    <dbReference type="NCBI Taxonomy" id="308745"/>
    <lineage>
        <taxon>Eukaryota</taxon>
        <taxon>Fungi</taxon>
        <taxon>Dikarya</taxon>
        <taxon>Ascomycota</taxon>
        <taxon>Pezizomycotina</taxon>
        <taxon>Eurotiomycetes</taxon>
        <taxon>Eurotiomycetidae</taxon>
        <taxon>Eurotiales</taxon>
        <taxon>Aspergillaceae</taxon>
        <taxon>Aspergillus</taxon>
        <taxon>Aspergillus subgen. Nidulantes</taxon>
    </lineage>
</organism>
<dbReference type="EMBL" id="JZBS01001896">
    <property type="protein sequence ID" value="KKK20986.1"/>
    <property type="molecule type" value="Genomic_DNA"/>
</dbReference>
<dbReference type="PANTHER" id="PTHR46588">
    <property type="entry name" value="SERINE/THREONINE/TYROSINE-INTERACTING PROTEIN"/>
    <property type="match status" value="1"/>
</dbReference>
<dbReference type="InterPro" id="IPR052449">
    <property type="entry name" value="STYX-Interacting_Phosphatase"/>
</dbReference>
<name>A0A0F8VD14_9EURO</name>
<dbReference type="CDD" id="cd14498">
    <property type="entry name" value="DSP"/>
    <property type="match status" value="1"/>
</dbReference>
<dbReference type="Proteomes" id="UP000034291">
    <property type="component" value="Unassembled WGS sequence"/>
</dbReference>
<dbReference type="STRING" id="308745.A0A0F8VD14"/>
<dbReference type="AlphaFoldDB" id="A0A0F8VD14"/>
<sequence>MMPSPHPSEVPMSQNMESQYIRTHQYTPGTGRLQQPTYPDPKYDGYNNNNIESVGPHTHRFPVGEFISPGFFQNVDPCLFSIPKAELEWKYNMRRDAQRILPFLYLGPWSCLGNRAWLKEEEFGLLFAIRDSRLAQARLVSGQRAATELGIEADSMDISNNQELISSLPNVIRRINDHLAGQNRAGPNSPVKKILLFCETGNGLSALVVISYLMVMLNLDLGHALYLVHSQRFCIDMDDLLKPLLFSFESILVAKRDVESAKKASIGSSSLAAPTTVLAKKRSFADRAESENMAEGSMDIETSTPARKPLAPFRDRWG</sequence>
<evidence type="ECO:0000256" key="1">
    <source>
        <dbReference type="SAM" id="MobiDB-lite"/>
    </source>
</evidence>